<sequence length="134" mass="14653">MKYTKVFFSFIIVIASSASLQPNAHSGTSEVVARNPQDEIQGNPGTSEVIARNFSQDEIESEQYHSATSNQHKDVNNLEKRKRRKKNKFGSGRANNNHQNTTTPSKANPPKNINMRVLVAGVVGASVGASVIFL</sequence>
<feature type="signal peptide" evidence="2">
    <location>
        <begin position="1"/>
        <end position="26"/>
    </location>
</feature>
<evidence type="ECO:0000313" key="3">
    <source>
        <dbReference type="EMBL" id="KAK4118524.1"/>
    </source>
</evidence>
<dbReference type="AlphaFoldDB" id="A0AAN6YZM0"/>
<feature type="compositionally biased region" description="Polar residues" evidence="1">
    <location>
        <begin position="93"/>
        <end position="106"/>
    </location>
</feature>
<feature type="region of interest" description="Disordered" evidence="1">
    <location>
        <begin position="53"/>
        <end position="111"/>
    </location>
</feature>
<dbReference type="EMBL" id="MU853265">
    <property type="protein sequence ID" value="KAK4118524.1"/>
    <property type="molecule type" value="Genomic_DNA"/>
</dbReference>
<dbReference type="RefSeq" id="XP_062642297.1">
    <property type="nucleotide sequence ID" value="XM_062794102.1"/>
</dbReference>
<dbReference type="GeneID" id="87830871"/>
<organism evidence="3 4">
    <name type="scientific">Parathielavia appendiculata</name>
    <dbReference type="NCBI Taxonomy" id="2587402"/>
    <lineage>
        <taxon>Eukaryota</taxon>
        <taxon>Fungi</taxon>
        <taxon>Dikarya</taxon>
        <taxon>Ascomycota</taxon>
        <taxon>Pezizomycotina</taxon>
        <taxon>Sordariomycetes</taxon>
        <taxon>Sordariomycetidae</taxon>
        <taxon>Sordariales</taxon>
        <taxon>Chaetomiaceae</taxon>
        <taxon>Parathielavia</taxon>
    </lineage>
</organism>
<keyword evidence="4" id="KW-1185">Reference proteome</keyword>
<proteinExistence type="predicted"/>
<name>A0AAN6YZM0_9PEZI</name>
<reference evidence="3" key="1">
    <citation type="journal article" date="2023" name="Mol. Phylogenet. Evol.">
        <title>Genome-scale phylogeny and comparative genomics of the fungal order Sordariales.</title>
        <authorList>
            <person name="Hensen N."/>
            <person name="Bonometti L."/>
            <person name="Westerberg I."/>
            <person name="Brannstrom I.O."/>
            <person name="Guillou S."/>
            <person name="Cros-Aarteil S."/>
            <person name="Calhoun S."/>
            <person name="Haridas S."/>
            <person name="Kuo A."/>
            <person name="Mondo S."/>
            <person name="Pangilinan J."/>
            <person name="Riley R."/>
            <person name="LaButti K."/>
            <person name="Andreopoulos B."/>
            <person name="Lipzen A."/>
            <person name="Chen C."/>
            <person name="Yan M."/>
            <person name="Daum C."/>
            <person name="Ng V."/>
            <person name="Clum A."/>
            <person name="Steindorff A."/>
            <person name="Ohm R.A."/>
            <person name="Martin F."/>
            <person name="Silar P."/>
            <person name="Natvig D.O."/>
            <person name="Lalanne C."/>
            <person name="Gautier V."/>
            <person name="Ament-Velasquez S.L."/>
            <person name="Kruys A."/>
            <person name="Hutchinson M.I."/>
            <person name="Powell A.J."/>
            <person name="Barry K."/>
            <person name="Miller A.N."/>
            <person name="Grigoriev I.V."/>
            <person name="Debuchy R."/>
            <person name="Gladieux P."/>
            <person name="Hiltunen Thoren M."/>
            <person name="Johannesson H."/>
        </authorList>
    </citation>
    <scope>NUCLEOTIDE SEQUENCE</scope>
    <source>
        <strain evidence="3">CBS 731.68</strain>
    </source>
</reference>
<protein>
    <submittedName>
        <fullName evidence="3">Uncharacterized protein</fullName>
    </submittedName>
</protein>
<comment type="caution">
    <text evidence="3">The sequence shown here is derived from an EMBL/GenBank/DDBJ whole genome shotgun (WGS) entry which is preliminary data.</text>
</comment>
<evidence type="ECO:0000256" key="2">
    <source>
        <dbReference type="SAM" id="SignalP"/>
    </source>
</evidence>
<dbReference type="Proteomes" id="UP001302602">
    <property type="component" value="Unassembled WGS sequence"/>
</dbReference>
<reference evidence="3" key="2">
    <citation type="submission" date="2023-05" db="EMBL/GenBank/DDBJ databases">
        <authorList>
            <consortium name="Lawrence Berkeley National Laboratory"/>
            <person name="Steindorff A."/>
            <person name="Hensen N."/>
            <person name="Bonometti L."/>
            <person name="Westerberg I."/>
            <person name="Brannstrom I.O."/>
            <person name="Guillou S."/>
            <person name="Cros-Aarteil S."/>
            <person name="Calhoun S."/>
            <person name="Haridas S."/>
            <person name="Kuo A."/>
            <person name="Mondo S."/>
            <person name="Pangilinan J."/>
            <person name="Riley R."/>
            <person name="Labutti K."/>
            <person name="Andreopoulos B."/>
            <person name="Lipzen A."/>
            <person name="Chen C."/>
            <person name="Yanf M."/>
            <person name="Daum C."/>
            <person name="Ng V."/>
            <person name="Clum A."/>
            <person name="Ohm R."/>
            <person name="Martin F."/>
            <person name="Silar P."/>
            <person name="Natvig D."/>
            <person name="Lalanne C."/>
            <person name="Gautier V."/>
            <person name="Ament-Velasquez S.L."/>
            <person name="Kruys A."/>
            <person name="Hutchinson M.I."/>
            <person name="Powell A.J."/>
            <person name="Barry K."/>
            <person name="Miller A.N."/>
            <person name="Grigoriev I.V."/>
            <person name="Debuchy R."/>
            <person name="Gladieux P."/>
            <person name="Thoren M.H."/>
            <person name="Johannesson H."/>
        </authorList>
    </citation>
    <scope>NUCLEOTIDE SEQUENCE</scope>
    <source>
        <strain evidence="3">CBS 731.68</strain>
    </source>
</reference>
<keyword evidence="2" id="KW-0732">Signal</keyword>
<evidence type="ECO:0000256" key="1">
    <source>
        <dbReference type="SAM" id="MobiDB-lite"/>
    </source>
</evidence>
<evidence type="ECO:0000313" key="4">
    <source>
        <dbReference type="Proteomes" id="UP001302602"/>
    </source>
</evidence>
<feature type="region of interest" description="Disordered" evidence="1">
    <location>
        <begin position="29"/>
        <end position="48"/>
    </location>
</feature>
<feature type="chain" id="PRO_5042853624" evidence="2">
    <location>
        <begin position="27"/>
        <end position="134"/>
    </location>
</feature>
<gene>
    <name evidence="3" type="ORF">N657DRAFT_651156</name>
</gene>
<accession>A0AAN6YZM0</accession>